<organism evidence="1 2">
    <name type="scientific">Nitratidesulfovibrio vulgaris (strain ATCC 29579 / DSM 644 / CCUG 34227 / NCIMB 8303 / VKM B-1760 / Hildenborough)</name>
    <name type="common">Desulfovibrio vulgaris</name>
    <dbReference type="NCBI Taxonomy" id="882"/>
    <lineage>
        <taxon>Bacteria</taxon>
        <taxon>Pseudomonadati</taxon>
        <taxon>Thermodesulfobacteriota</taxon>
        <taxon>Desulfovibrionia</taxon>
        <taxon>Desulfovibrionales</taxon>
        <taxon>Desulfovibrionaceae</taxon>
        <taxon>Nitratidesulfovibrio</taxon>
    </lineage>
</organism>
<dbReference type="OrthoDB" id="5459716at2"/>
<dbReference type="PATRIC" id="fig|882.5.peg.1069"/>
<dbReference type="EnsemblBacteria" id="AAS95612">
    <property type="protein sequence ID" value="AAS95612"/>
    <property type="gene ID" value="DVU_1132"/>
</dbReference>
<proteinExistence type="predicted"/>
<dbReference type="STRING" id="882.DVU_1132"/>
<dbReference type="HOGENOM" id="CLU_140907_0_0_7"/>
<sequence length="169" mass="19471">MHPETSSESCKMRTHPAQRRAMLAKTAIAVKQLGLDDETFRAMLRNLFGRESRKELNDHELALLCDHLATLGASFTAKDAPREGKPFRRKAAGRRSDWYEIPEGPLAALKRKIAAMWRELGYDMTSLDTRVRRSFGVDAFRWLEDERHLRTLLADLETRLHAQRRKGQA</sequence>
<evidence type="ECO:0000313" key="1">
    <source>
        <dbReference type="EMBL" id="AAS95612.1"/>
    </source>
</evidence>
<evidence type="ECO:0000313" key="2">
    <source>
        <dbReference type="Proteomes" id="UP000002194"/>
    </source>
</evidence>
<gene>
    <name evidence="1" type="ordered locus">DVU_1132</name>
</gene>
<protein>
    <recommendedName>
        <fullName evidence="3">Regulatory protein GemA</fullName>
    </recommendedName>
</protein>
<dbReference type="EMBL" id="AE017285">
    <property type="protein sequence ID" value="AAS95612.1"/>
    <property type="molecule type" value="Genomic_DNA"/>
</dbReference>
<dbReference type="AlphaFoldDB" id="Q72CZ9"/>
<evidence type="ECO:0008006" key="3">
    <source>
        <dbReference type="Google" id="ProtNLM"/>
    </source>
</evidence>
<dbReference type="KEGG" id="dvu:DVU_1132"/>
<name>Q72CZ9_NITV2</name>
<dbReference type="Pfam" id="PF06252">
    <property type="entry name" value="GemA"/>
    <property type="match status" value="1"/>
</dbReference>
<dbReference type="eggNOG" id="COG4382">
    <property type="taxonomic scope" value="Bacteria"/>
</dbReference>
<keyword evidence="2" id="KW-1185">Reference proteome</keyword>
<dbReference type="InterPro" id="IPR009363">
    <property type="entry name" value="Phage_Mu_Gp16"/>
</dbReference>
<dbReference type="PaxDb" id="882-DVU_1132"/>
<dbReference type="Proteomes" id="UP000002194">
    <property type="component" value="Chromosome"/>
</dbReference>
<accession>Q72CZ9</accession>
<reference evidence="1 2" key="1">
    <citation type="journal article" date="2004" name="Nat. Biotechnol.">
        <title>The genome sequence of the anaerobic, sulfate-reducing bacterium Desulfovibrio vulgaris Hildenborough.</title>
        <authorList>
            <person name="Heidelberg J.F."/>
            <person name="Seshadri R."/>
            <person name="Haveman S.A."/>
            <person name="Hemme C.L."/>
            <person name="Paulsen I.T."/>
            <person name="Kolonay J.F."/>
            <person name="Eisen J.A."/>
            <person name="Ward N."/>
            <person name="Methe B."/>
            <person name="Brinkac L.M."/>
            <person name="Daugherty S.C."/>
            <person name="Deboy R.T."/>
            <person name="Dodson R.J."/>
            <person name="Durkin A.S."/>
            <person name="Madupu R."/>
            <person name="Nelson W.C."/>
            <person name="Sullivan S.A."/>
            <person name="Fouts D."/>
            <person name="Haft D.H."/>
            <person name="Selengut J."/>
            <person name="Peterson J.D."/>
            <person name="Davidsen T.M."/>
            <person name="Zafar N."/>
            <person name="Zhou L."/>
            <person name="Radune D."/>
            <person name="Dimitrov G."/>
            <person name="Hance M."/>
            <person name="Tran K."/>
            <person name="Khouri H."/>
            <person name="Gill J."/>
            <person name="Utterback T.R."/>
            <person name="Feldblyum T.V."/>
            <person name="Wall J.D."/>
            <person name="Voordouw G."/>
            <person name="Fraser C.M."/>
        </authorList>
    </citation>
    <scope>NUCLEOTIDE SEQUENCE [LARGE SCALE GENOMIC DNA]</scope>
    <source>
        <strain evidence="2">ATCC 29579 / DSM 644 / NCIMB 8303 / VKM B-1760 / Hildenborough</strain>
    </source>
</reference>